<proteinExistence type="predicted"/>
<dbReference type="InterPro" id="IPR003615">
    <property type="entry name" value="HNH_nuc"/>
</dbReference>
<dbReference type="InParanoid" id="B0DSA1"/>
<evidence type="ECO:0000313" key="7">
    <source>
        <dbReference type="EMBL" id="EDR02511.1"/>
    </source>
</evidence>
<evidence type="ECO:0000256" key="4">
    <source>
        <dbReference type="ARBA" id="ARBA00032873"/>
    </source>
</evidence>
<evidence type="ECO:0000256" key="1">
    <source>
        <dbReference type="ARBA" id="ARBA00032380"/>
    </source>
</evidence>
<feature type="domain" description="HNH nuclease" evidence="6">
    <location>
        <begin position="357"/>
        <end position="421"/>
    </location>
</feature>
<evidence type="ECO:0000259" key="6">
    <source>
        <dbReference type="Pfam" id="PF13391"/>
    </source>
</evidence>
<dbReference type="PROSITE" id="PS00723">
    <property type="entry name" value="POLYPRENYL_SYNTHASE_1"/>
    <property type="match status" value="1"/>
</dbReference>
<feature type="compositionally biased region" description="Basic and acidic residues" evidence="5">
    <location>
        <begin position="604"/>
        <end position="619"/>
    </location>
</feature>
<sequence>MSGTAYDEADFQPSPETASKADTTPTNRNYADHVPEDVLKRVNEAPGNITQLRCLIDNIECRHVVDYAHVLARADGKKNELMSSLERSWGVERGTVNSNTHRNIFRLSAKFHRLFDEGKWLLLPEMKILDEYQQHFRSGGLPIDFPAVTHDSYKYTLIPHPDMRQVAIHRRAQSIEISSASAFKTYVYPYEDFPTIVSHVHPRFVICNSGQKLKGYDKIVAFAKGDAQLGQRLTTVSRLYHHWTKAHGSHAESTQTSNPSRFQPGRGTRSVISYFQSPEQRVKGPAPSVSNPLIPVNPLVSASSVFVPQIPVNHHNPVTPPRSTKSLVYETPEERACLKTPERAKEKVVAAAGGAFCLIENVNNSNALEFAHLLARSANDTLLTNLEYWWNMKYGTLNVNTHKNITLLTKNLHRLFDANSWLLLPEDSVINQYLAAKGSRTDFPTIDSPPYKYRLLVSDDMQDYPIHRRGLPASEVDIGKGKAKNANASDSDIVSADAFTTHIYPFTEFLTITSHIHPRFVLCNSGMKLATGYLMAEYVFARLSLEPTLRNVVEIYEAWTSSQISPDFYAAALDPNIAEDDYPDGKTSSQRAPNGRKRPPRNRSPSERNPKKAKSEGNKDCAWLDDATLAELDHDPSPKKAWEDKVAWIQAWVGRVPLDAMDVDEVPMDVDHDLTDKFAGQTPDYVASVSISELSS</sequence>
<reference evidence="7 8" key="1">
    <citation type="journal article" date="2008" name="Nature">
        <title>The genome of Laccaria bicolor provides insights into mycorrhizal symbiosis.</title>
        <authorList>
            <person name="Martin F."/>
            <person name="Aerts A."/>
            <person name="Ahren D."/>
            <person name="Brun A."/>
            <person name="Danchin E.G.J."/>
            <person name="Duchaussoy F."/>
            <person name="Gibon J."/>
            <person name="Kohler A."/>
            <person name="Lindquist E."/>
            <person name="Pereda V."/>
            <person name="Salamov A."/>
            <person name="Shapiro H.J."/>
            <person name="Wuyts J."/>
            <person name="Blaudez D."/>
            <person name="Buee M."/>
            <person name="Brokstein P."/>
            <person name="Canbaeck B."/>
            <person name="Cohen D."/>
            <person name="Courty P.E."/>
            <person name="Coutinho P.M."/>
            <person name="Delaruelle C."/>
            <person name="Detter J.C."/>
            <person name="Deveau A."/>
            <person name="DiFazio S."/>
            <person name="Duplessis S."/>
            <person name="Fraissinet-Tachet L."/>
            <person name="Lucic E."/>
            <person name="Frey-Klett P."/>
            <person name="Fourrey C."/>
            <person name="Feussner I."/>
            <person name="Gay G."/>
            <person name="Grimwood J."/>
            <person name="Hoegger P.J."/>
            <person name="Jain P."/>
            <person name="Kilaru S."/>
            <person name="Labbe J."/>
            <person name="Lin Y.C."/>
            <person name="Legue V."/>
            <person name="Le Tacon F."/>
            <person name="Marmeisse R."/>
            <person name="Melayah D."/>
            <person name="Montanini B."/>
            <person name="Muratet M."/>
            <person name="Nehls U."/>
            <person name="Niculita-Hirzel H."/>
            <person name="Oudot-Le Secq M.P."/>
            <person name="Peter M."/>
            <person name="Quesneville H."/>
            <person name="Rajashekar B."/>
            <person name="Reich M."/>
            <person name="Rouhier N."/>
            <person name="Schmutz J."/>
            <person name="Yin T."/>
            <person name="Chalot M."/>
            <person name="Henrissat B."/>
            <person name="Kuees U."/>
            <person name="Lucas S."/>
            <person name="Van de Peer Y."/>
            <person name="Podila G.K."/>
            <person name="Polle A."/>
            <person name="Pukkila P.J."/>
            <person name="Richardson P.M."/>
            <person name="Rouze P."/>
            <person name="Sanders I.R."/>
            <person name="Stajich J.E."/>
            <person name="Tunlid A."/>
            <person name="Tuskan G."/>
            <person name="Grigoriev I.V."/>
        </authorList>
    </citation>
    <scope>NUCLEOTIDE SEQUENCE [LARGE SCALE GENOMIC DNA]</scope>
    <source>
        <strain evidence="8">S238N-H82 / ATCC MYA-4686</strain>
    </source>
</reference>
<dbReference type="Pfam" id="PF13391">
    <property type="entry name" value="HNH_2"/>
    <property type="match status" value="1"/>
</dbReference>
<protein>
    <recommendedName>
        <fullName evidence="4">(2E,6E)-farnesyl diphosphate synthase</fullName>
    </recommendedName>
    <alternativeName>
        <fullName evidence="3">Dimethylallyltranstransferase</fullName>
    </alternativeName>
    <alternativeName>
        <fullName evidence="2">Farnesyl diphosphate synthase</fullName>
    </alternativeName>
    <alternativeName>
        <fullName evidence="1">Geranyltranstransferase</fullName>
    </alternativeName>
</protein>
<dbReference type="KEGG" id="lbc:LACBIDRAFT_295408"/>
<name>B0DSA1_LACBS</name>
<dbReference type="OrthoDB" id="3133596at2759"/>
<dbReference type="GeneID" id="6082523"/>
<feature type="region of interest" description="Disordered" evidence="5">
    <location>
        <begin position="579"/>
        <end position="620"/>
    </location>
</feature>
<dbReference type="InterPro" id="IPR033749">
    <property type="entry name" value="Polyprenyl_synt_CS"/>
</dbReference>
<keyword evidence="8" id="KW-1185">Reference proteome</keyword>
<dbReference type="EMBL" id="DS547130">
    <property type="protein sequence ID" value="EDR02511.1"/>
    <property type="molecule type" value="Genomic_DNA"/>
</dbReference>
<organism evidence="8">
    <name type="scientific">Laccaria bicolor (strain S238N-H82 / ATCC MYA-4686)</name>
    <name type="common">Bicoloured deceiver</name>
    <name type="synonym">Laccaria laccata var. bicolor</name>
    <dbReference type="NCBI Taxonomy" id="486041"/>
    <lineage>
        <taxon>Eukaryota</taxon>
        <taxon>Fungi</taxon>
        <taxon>Dikarya</taxon>
        <taxon>Basidiomycota</taxon>
        <taxon>Agaricomycotina</taxon>
        <taxon>Agaricomycetes</taxon>
        <taxon>Agaricomycetidae</taxon>
        <taxon>Agaricales</taxon>
        <taxon>Agaricineae</taxon>
        <taxon>Hydnangiaceae</taxon>
        <taxon>Laccaria</taxon>
    </lineage>
</organism>
<evidence type="ECO:0000256" key="3">
    <source>
        <dbReference type="ARBA" id="ARBA00032448"/>
    </source>
</evidence>
<dbReference type="HOGENOM" id="CLU_439446_0_0_1"/>
<evidence type="ECO:0000256" key="5">
    <source>
        <dbReference type="SAM" id="MobiDB-lite"/>
    </source>
</evidence>
<accession>B0DSA1</accession>
<feature type="region of interest" description="Disordered" evidence="5">
    <location>
        <begin position="247"/>
        <end position="266"/>
    </location>
</feature>
<evidence type="ECO:0000313" key="8">
    <source>
        <dbReference type="Proteomes" id="UP000001194"/>
    </source>
</evidence>
<gene>
    <name evidence="7" type="ORF">LACBIDRAFT_295408</name>
</gene>
<dbReference type="RefSeq" id="XP_001886874.1">
    <property type="nucleotide sequence ID" value="XM_001886839.1"/>
</dbReference>
<feature type="region of interest" description="Disordered" evidence="5">
    <location>
        <begin position="1"/>
        <end position="31"/>
    </location>
</feature>
<feature type="compositionally biased region" description="Polar residues" evidence="5">
    <location>
        <begin position="251"/>
        <end position="261"/>
    </location>
</feature>
<evidence type="ECO:0000256" key="2">
    <source>
        <dbReference type="ARBA" id="ARBA00032424"/>
    </source>
</evidence>
<dbReference type="AlphaFoldDB" id="B0DSA1"/>
<dbReference type="Proteomes" id="UP000001194">
    <property type="component" value="Unassembled WGS sequence"/>
</dbReference>
<dbReference type="STRING" id="486041.B0DSA1"/>
<feature type="compositionally biased region" description="Polar residues" evidence="5">
    <location>
        <begin position="14"/>
        <end position="29"/>
    </location>
</feature>